<feature type="region of interest" description="Disordered" evidence="1">
    <location>
        <begin position="306"/>
        <end position="336"/>
    </location>
</feature>
<gene>
    <name evidence="2" type="ORF">Raf01_43100</name>
</gene>
<feature type="region of interest" description="Disordered" evidence="1">
    <location>
        <begin position="1"/>
        <end position="40"/>
    </location>
</feature>
<dbReference type="AlphaFoldDB" id="A0A8J3VS68"/>
<keyword evidence="3" id="KW-1185">Reference proteome</keyword>
<protein>
    <recommendedName>
        <fullName evidence="4">Replication-relaxation</fullName>
    </recommendedName>
</protein>
<evidence type="ECO:0000313" key="2">
    <source>
        <dbReference type="EMBL" id="GIH16138.1"/>
    </source>
</evidence>
<evidence type="ECO:0000313" key="3">
    <source>
        <dbReference type="Proteomes" id="UP000642748"/>
    </source>
</evidence>
<feature type="compositionally biased region" description="Polar residues" evidence="1">
    <location>
        <begin position="30"/>
        <end position="40"/>
    </location>
</feature>
<accession>A0A8J3VS68</accession>
<sequence>MTRPPNRPRNIPVGDIPRPGVHVPGRSDTGRQPSPSDSLRSISFRLEPRDYALAHLLHDHRTLTTAHITATLFTSTRTCRNRLAALRALGFIDSFIPVRPGGRLPLHWLPGPLSARYVALATGAKPPTAKALREQQDRLVAATAHLAHTDATNQVFIDLIAAARTTPGARLTRWWPAATIASATGRRVHPDGHGVWRQNNVQVAWFLEMDLGTESLPVLADKLPAYWRLREAGGPDWPVLILLPSPARETHLHQHLAGAGRLGVTVATATHAQAHTDPTGPIWRLVGNGRRRHRLVELPGDLGASGPFHPGPPAAEQDPLYLLGPITGERTRPGRD</sequence>
<name>A0A8J3VS68_9ACTN</name>
<dbReference type="EMBL" id="BONZ01000039">
    <property type="protein sequence ID" value="GIH16138.1"/>
    <property type="molecule type" value="Genomic_DNA"/>
</dbReference>
<proteinExistence type="predicted"/>
<evidence type="ECO:0008006" key="4">
    <source>
        <dbReference type="Google" id="ProtNLM"/>
    </source>
</evidence>
<organism evidence="2 3">
    <name type="scientific">Rugosimonospora africana</name>
    <dbReference type="NCBI Taxonomy" id="556532"/>
    <lineage>
        <taxon>Bacteria</taxon>
        <taxon>Bacillati</taxon>
        <taxon>Actinomycetota</taxon>
        <taxon>Actinomycetes</taxon>
        <taxon>Micromonosporales</taxon>
        <taxon>Micromonosporaceae</taxon>
        <taxon>Rugosimonospora</taxon>
    </lineage>
</organism>
<dbReference type="Pfam" id="PF13814">
    <property type="entry name" value="Replic_Relax"/>
    <property type="match status" value="1"/>
</dbReference>
<evidence type="ECO:0000256" key="1">
    <source>
        <dbReference type="SAM" id="MobiDB-lite"/>
    </source>
</evidence>
<dbReference type="InterPro" id="IPR025855">
    <property type="entry name" value="Replic_Relax"/>
</dbReference>
<comment type="caution">
    <text evidence="2">The sequence shown here is derived from an EMBL/GenBank/DDBJ whole genome shotgun (WGS) entry which is preliminary data.</text>
</comment>
<dbReference type="Proteomes" id="UP000642748">
    <property type="component" value="Unassembled WGS sequence"/>
</dbReference>
<reference evidence="2" key="1">
    <citation type="submission" date="2021-01" db="EMBL/GenBank/DDBJ databases">
        <title>Whole genome shotgun sequence of Rugosimonospora africana NBRC 104875.</title>
        <authorList>
            <person name="Komaki H."/>
            <person name="Tamura T."/>
        </authorList>
    </citation>
    <scope>NUCLEOTIDE SEQUENCE</scope>
    <source>
        <strain evidence="2">NBRC 104875</strain>
    </source>
</reference>